<dbReference type="Proteomes" id="UP000824193">
    <property type="component" value="Unassembled WGS sequence"/>
</dbReference>
<gene>
    <name evidence="10" type="ORF">H9865_10080</name>
</gene>
<protein>
    <submittedName>
        <fullName evidence="10">Aminopeptidase</fullName>
    </submittedName>
</protein>
<evidence type="ECO:0000256" key="1">
    <source>
        <dbReference type="ARBA" id="ARBA00001941"/>
    </source>
</evidence>
<dbReference type="AlphaFoldDB" id="A0A9D1V5K0"/>
<organism evidence="10 11">
    <name type="scientific">Candidatus Allofournierella pullicola</name>
    <dbReference type="NCBI Taxonomy" id="2838596"/>
    <lineage>
        <taxon>Bacteria</taxon>
        <taxon>Bacillati</taxon>
        <taxon>Bacillota</taxon>
        <taxon>Clostridia</taxon>
        <taxon>Eubacteriales</taxon>
        <taxon>Oscillospiraceae</taxon>
        <taxon>Allofournierella</taxon>
    </lineage>
</organism>
<dbReference type="InterPro" id="IPR052170">
    <property type="entry name" value="M29_Exopeptidase"/>
</dbReference>
<dbReference type="GO" id="GO:0046872">
    <property type="term" value="F:metal ion binding"/>
    <property type="evidence" value="ECO:0007669"/>
    <property type="project" value="UniProtKB-KW"/>
</dbReference>
<evidence type="ECO:0000256" key="2">
    <source>
        <dbReference type="ARBA" id="ARBA00001946"/>
    </source>
</evidence>
<evidence type="ECO:0000256" key="7">
    <source>
        <dbReference type="ARBA" id="ARBA00022723"/>
    </source>
</evidence>
<keyword evidence="9" id="KW-0482">Metalloprotease</keyword>
<comment type="cofactor">
    <cofactor evidence="2">
        <name>Mg(2+)</name>
        <dbReference type="ChEBI" id="CHEBI:18420"/>
    </cofactor>
</comment>
<dbReference type="Gene3D" id="3.40.1830.10">
    <property type="entry name" value="Thermophilic metalloprotease (M29)"/>
    <property type="match status" value="1"/>
</dbReference>
<dbReference type="EMBL" id="DXFW01000035">
    <property type="protein sequence ID" value="HIX06424.1"/>
    <property type="molecule type" value="Genomic_DNA"/>
</dbReference>
<name>A0A9D1V5K0_9FIRM</name>
<evidence type="ECO:0000256" key="8">
    <source>
        <dbReference type="ARBA" id="ARBA00022801"/>
    </source>
</evidence>
<dbReference type="GO" id="GO:0004177">
    <property type="term" value="F:aminopeptidase activity"/>
    <property type="evidence" value="ECO:0007669"/>
    <property type="project" value="UniProtKB-KW"/>
</dbReference>
<dbReference type="SUPFAM" id="SSF144052">
    <property type="entry name" value="Thermophilic metalloprotease-like"/>
    <property type="match status" value="1"/>
</dbReference>
<dbReference type="GO" id="GO:0008237">
    <property type="term" value="F:metallopeptidase activity"/>
    <property type="evidence" value="ECO:0007669"/>
    <property type="project" value="UniProtKB-KW"/>
</dbReference>
<proteinExistence type="inferred from homology"/>
<evidence type="ECO:0000256" key="4">
    <source>
        <dbReference type="ARBA" id="ARBA00008236"/>
    </source>
</evidence>
<evidence type="ECO:0000256" key="6">
    <source>
        <dbReference type="ARBA" id="ARBA00022670"/>
    </source>
</evidence>
<reference evidence="10" key="1">
    <citation type="journal article" date="2021" name="PeerJ">
        <title>Extensive microbial diversity within the chicken gut microbiome revealed by metagenomics and culture.</title>
        <authorList>
            <person name="Gilroy R."/>
            <person name="Ravi A."/>
            <person name="Getino M."/>
            <person name="Pursley I."/>
            <person name="Horton D.L."/>
            <person name="Alikhan N.F."/>
            <person name="Baker D."/>
            <person name="Gharbi K."/>
            <person name="Hall N."/>
            <person name="Watson M."/>
            <person name="Adriaenssens E.M."/>
            <person name="Foster-Nyarko E."/>
            <person name="Jarju S."/>
            <person name="Secka A."/>
            <person name="Antonio M."/>
            <person name="Oren A."/>
            <person name="Chaudhuri R.R."/>
            <person name="La Ragione R."/>
            <person name="Hildebrand F."/>
            <person name="Pallen M.J."/>
        </authorList>
    </citation>
    <scope>NUCLEOTIDE SEQUENCE</scope>
    <source>
        <strain evidence="10">2239</strain>
    </source>
</reference>
<evidence type="ECO:0000256" key="3">
    <source>
        <dbReference type="ARBA" id="ARBA00001947"/>
    </source>
</evidence>
<evidence type="ECO:0000256" key="5">
    <source>
        <dbReference type="ARBA" id="ARBA00022438"/>
    </source>
</evidence>
<evidence type="ECO:0000313" key="10">
    <source>
        <dbReference type="EMBL" id="HIX06424.1"/>
    </source>
</evidence>
<comment type="cofactor">
    <cofactor evidence="1">
        <name>Co(2+)</name>
        <dbReference type="ChEBI" id="CHEBI:48828"/>
    </cofactor>
</comment>
<keyword evidence="6" id="KW-0645">Protease</keyword>
<reference evidence="10" key="2">
    <citation type="submission" date="2021-04" db="EMBL/GenBank/DDBJ databases">
        <authorList>
            <person name="Gilroy R."/>
        </authorList>
    </citation>
    <scope>NUCLEOTIDE SEQUENCE</scope>
    <source>
        <strain evidence="10">2239</strain>
    </source>
</reference>
<dbReference type="PRINTS" id="PR00919">
    <property type="entry name" value="THERMOPTASE"/>
</dbReference>
<comment type="cofactor">
    <cofactor evidence="3">
        <name>Zn(2+)</name>
        <dbReference type="ChEBI" id="CHEBI:29105"/>
    </cofactor>
</comment>
<dbReference type="Pfam" id="PF02073">
    <property type="entry name" value="Peptidase_M29"/>
    <property type="match status" value="1"/>
</dbReference>
<dbReference type="PANTHER" id="PTHR34448">
    <property type="entry name" value="AMINOPEPTIDASE"/>
    <property type="match status" value="1"/>
</dbReference>
<sequence length="412" mass="44471">MDKNLMKKYAEFIVKVGVNVGPGQTLIIQSPVEAAFFARACAEAAFSAGAADVVVKYSDEQLTRVRMEKASEETLCDVKPHVLRSYLDYVESEGGACVLNIHADDPEALAGLDAGKLNRVSLARRAALEPWRKYTMNDLIQWCVVAIPSSAWATVVFPGMEPQAAVEKLWQLIFEVCRIDADSDPVAVWKEHTARMSENRDKLNALDLESIHMTSAGGTDLVVGLADTHTWEGAASVAGNGIPFIPNIPTEEVFTAPHRLHVDGVVKGTKPYVYNGQLIEGFSVTFKDGKVVAHSAEKNDELLAQLLESDEGAAHIGEIALVPASSPINRSGVLFYNTLFDENAACHIAFGAGYPGTVRNGINLSKDELLALGVNDSAIHEDVMVGSADMTITGLCKDGRTVTIFENGEWAL</sequence>
<dbReference type="PANTHER" id="PTHR34448:SF3">
    <property type="entry name" value="AMINOPEPTIDASE AMPS"/>
    <property type="match status" value="1"/>
</dbReference>
<accession>A0A9D1V5K0</accession>
<keyword evidence="5 10" id="KW-0031">Aminopeptidase</keyword>
<dbReference type="GO" id="GO:0006508">
    <property type="term" value="P:proteolysis"/>
    <property type="evidence" value="ECO:0007669"/>
    <property type="project" value="UniProtKB-KW"/>
</dbReference>
<evidence type="ECO:0000313" key="11">
    <source>
        <dbReference type="Proteomes" id="UP000824193"/>
    </source>
</evidence>
<dbReference type="InterPro" id="IPR000787">
    <property type="entry name" value="Peptidase_M29"/>
</dbReference>
<keyword evidence="8" id="KW-0378">Hydrolase</keyword>
<comment type="similarity">
    <text evidence="4">Belongs to the peptidase M29 family.</text>
</comment>
<dbReference type="InterPro" id="IPR035097">
    <property type="entry name" value="M29_N-terminal"/>
</dbReference>
<keyword evidence="7" id="KW-0479">Metal-binding</keyword>
<evidence type="ECO:0000256" key="9">
    <source>
        <dbReference type="ARBA" id="ARBA00023049"/>
    </source>
</evidence>
<comment type="caution">
    <text evidence="10">The sequence shown here is derived from an EMBL/GenBank/DDBJ whole genome shotgun (WGS) entry which is preliminary data.</text>
</comment>